<evidence type="ECO:0000313" key="10">
    <source>
        <dbReference type="EMBL" id="TQV87996.1"/>
    </source>
</evidence>
<keyword evidence="4" id="KW-0808">Transferase</keyword>
<dbReference type="GO" id="GO:0000155">
    <property type="term" value="F:phosphorelay sensor kinase activity"/>
    <property type="evidence" value="ECO:0007669"/>
    <property type="project" value="InterPro"/>
</dbReference>
<dbReference type="EMBL" id="VIKS01000005">
    <property type="protein sequence ID" value="TQV87996.1"/>
    <property type="molecule type" value="Genomic_DNA"/>
</dbReference>
<dbReference type="OrthoDB" id="9804645at2"/>
<evidence type="ECO:0000256" key="2">
    <source>
        <dbReference type="ARBA" id="ARBA00012438"/>
    </source>
</evidence>
<dbReference type="Gene3D" id="3.30.565.10">
    <property type="entry name" value="Histidine kinase-like ATPase, C-terminal domain"/>
    <property type="match status" value="1"/>
</dbReference>
<proteinExistence type="predicted"/>
<evidence type="ECO:0000256" key="1">
    <source>
        <dbReference type="ARBA" id="ARBA00000085"/>
    </source>
</evidence>
<dbReference type="AlphaFoldDB" id="A0A545UEU0"/>
<dbReference type="SMART" id="SM00388">
    <property type="entry name" value="HisKA"/>
    <property type="match status" value="1"/>
</dbReference>
<accession>A0A545UEU0</accession>
<dbReference type="FunFam" id="1.10.287.130:FF:000001">
    <property type="entry name" value="Two-component sensor histidine kinase"/>
    <property type="match status" value="1"/>
</dbReference>
<evidence type="ECO:0000256" key="3">
    <source>
        <dbReference type="ARBA" id="ARBA00022553"/>
    </source>
</evidence>
<reference evidence="10 11" key="1">
    <citation type="submission" date="2019-07" db="EMBL/GenBank/DDBJ databases">
        <title>Draft genome for Aliikangiella sp. M105.</title>
        <authorList>
            <person name="Wang G."/>
        </authorList>
    </citation>
    <scope>NUCLEOTIDE SEQUENCE [LARGE SCALE GENOMIC DNA]</scope>
    <source>
        <strain evidence="10 11">M105</strain>
    </source>
</reference>
<keyword evidence="3" id="KW-0597">Phosphoprotein</keyword>
<dbReference type="SUPFAM" id="SSF47384">
    <property type="entry name" value="Homodimeric domain of signal transducing histidine kinase"/>
    <property type="match status" value="1"/>
</dbReference>
<dbReference type="InterPro" id="IPR003594">
    <property type="entry name" value="HATPase_dom"/>
</dbReference>
<dbReference type="InterPro" id="IPR036097">
    <property type="entry name" value="HisK_dim/P_sf"/>
</dbReference>
<dbReference type="CDD" id="cd00082">
    <property type="entry name" value="HisKA"/>
    <property type="match status" value="1"/>
</dbReference>
<dbReference type="Pfam" id="PF02518">
    <property type="entry name" value="HATPase_c"/>
    <property type="match status" value="1"/>
</dbReference>
<feature type="transmembrane region" description="Helical" evidence="8">
    <location>
        <begin position="468"/>
        <end position="490"/>
    </location>
</feature>
<organism evidence="10 11">
    <name type="scientific">Aliikangiella coralliicola</name>
    <dbReference type="NCBI Taxonomy" id="2592383"/>
    <lineage>
        <taxon>Bacteria</taxon>
        <taxon>Pseudomonadati</taxon>
        <taxon>Pseudomonadota</taxon>
        <taxon>Gammaproteobacteria</taxon>
        <taxon>Oceanospirillales</taxon>
        <taxon>Pleioneaceae</taxon>
        <taxon>Aliikangiella</taxon>
    </lineage>
</organism>
<dbReference type="InterPro" id="IPR036890">
    <property type="entry name" value="HATPase_C_sf"/>
</dbReference>
<sequence length="734" mass="82411">MLSLANERVFSMNRLSSSKLRLLFLIFFLALAIPSGILSWKAYEQLRWEAFHQYQQDAQLLARQIDNTLSTAIAKEEARTDTDYSFLNLAGDPQAKFVQRSDLSKYPVVSELPGMIGYFQVDEQGKFSTPLLPQETNQSNLYGVSTAERLLRSQLELTVRSILSRNELVTSFAEKNDVNSEPSGINKETLKKELTEHEEADYVSSLAEAAEEIEDASVENVGGNDAEGASIDKFNRSELSQKISQLKAKKKLSNAGFSKLQSMEEQKKISRDLGLGETFDRAQLSSNAQGASSIQPKSLKVASEPSAARQRANRVEQNYIPQQSIDSSLKEISPEDKTLIQINLFESELEPFRFSLLQSGHFVAYRQVWRNKKRIIQGAILSAEKFFEQAFQRHYVQSPLSEVASLNVVYGSSILKSYLGNTEYNSKFSSSREPPMRGKQLFATSLSEPFNQLSLVFRVTQMPTGAGASFVVMVAVSLILVLVLGTYLLYRLTLRQSLLAQQQQDFVSSVSHELKTPLTSIRMYGEILKQGWMDEQKRNEYYDYIYNEAERLSRLIANVLQISKVSRNALSLELKPVKVAELVSLIHSKINSQIEQSEFELEIDIESEVESKSILVDADAFVQIVINLVDNAIKYSSKSELKQVNFSIRAGREHSIVVSVRDFGPGIPKKQINKIFELFYRTGSEMTRENAGTGIGLALVKELANAMNASVKVKNHDVGAEFILRFSASDLGDF</sequence>
<keyword evidence="5 10" id="KW-0418">Kinase</keyword>
<evidence type="ECO:0000256" key="5">
    <source>
        <dbReference type="ARBA" id="ARBA00022777"/>
    </source>
</evidence>
<dbReference type="InterPro" id="IPR005467">
    <property type="entry name" value="His_kinase_dom"/>
</dbReference>
<dbReference type="CDD" id="cd00075">
    <property type="entry name" value="HATPase"/>
    <property type="match status" value="1"/>
</dbReference>
<protein>
    <recommendedName>
        <fullName evidence="2">histidine kinase</fullName>
        <ecNumber evidence="2">2.7.13.3</ecNumber>
    </recommendedName>
</protein>
<gene>
    <name evidence="10" type="ORF">FLL46_09290</name>
</gene>
<feature type="domain" description="Histidine kinase" evidence="9">
    <location>
        <begin position="509"/>
        <end position="730"/>
    </location>
</feature>
<dbReference type="InterPro" id="IPR003661">
    <property type="entry name" value="HisK_dim/P_dom"/>
</dbReference>
<feature type="compositionally biased region" description="Polar residues" evidence="7">
    <location>
        <begin position="286"/>
        <end position="296"/>
    </location>
</feature>
<dbReference type="SMART" id="SM00387">
    <property type="entry name" value="HATPase_c"/>
    <property type="match status" value="1"/>
</dbReference>
<dbReference type="PANTHER" id="PTHR43547">
    <property type="entry name" value="TWO-COMPONENT HISTIDINE KINASE"/>
    <property type="match status" value="1"/>
</dbReference>
<evidence type="ECO:0000256" key="4">
    <source>
        <dbReference type="ARBA" id="ARBA00022679"/>
    </source>
</evidence>
<dbReference type="InterPro" id="IPR004358">
    <property type="entry name" value="Sig_transdc_His_kin-like_C"/>
</dbReference>
<dbReference type="SUPFAM" id="SSF55874">
    <property type="entry name" value="ATPase domain of HSP90 chaperone/DNA topoisomerase II/histidine kinase"/>
    <property type="match status" value="1"/>
</dbReference>
<dbReference type="PROSITE" id="PS50109">
    <property type="entry name" value="HIS_KIN"/>
    <property type="match status" value="1"/>
</dbReference>
<keyword evidence="8" id="KW-1133">Transmembrane helix</keyword>
<dbReference type="Gene3D" id="1.10.287.130">
    <property type="match status" value="1"/>
</dbReference>
<evidence type="ECO:0000259" key="9">
    <source>
        <dbReference type="PROSITE" id="PS50109"/>
    </source>
</evidence>
<evidence type="ECO:0000256" key="7">
    <source>
        <dbReference type="SAM" id="MobiDB-lite"/>
    </source>
</evidence>
<comment type="caution">
    <text evidence="10">The sequence shown here is derived from an EMBL/GenBank/DDBJ whole genome shotgun (WGS) entry which is preliminary data.</text>
</comment>
<evidence type="ECO:0000313" key="11">
    <source>
        <dbReference type="Proteomes" id="UP000315439"/>
    </source>
</evidence>
<dbReference type="Pfam" id="PF00512">
    <property type="entry name" value="HisKA"/>
    <property type="match status" value="1"/>
</dbReference>
<feature type="region of interest" description="Disordered" evidence="7">
    <location>
        <begin position="286"/>
        <end position="316"/>
    </location>
</feature>
<name>A0A545UEU0_9GAMM</name>
<keyword evidence="6" id="KW-0902">Two-component regulatory system</keyword>
<evidence type="ECO:0000256" key="6">
    <source>
        <dbReference type="ARBA" id="ARBA00023012"/>
    </source>
</evidence>
<keyword evidence="11" id="KW-1185">Reference proteome</keyword>
<dbReference type="EC" id="2.7.13.3" evidence="2"/>
<evidence type="ECO:0000256" key="8">
    <source>
        <dbReference type="SAM" id="Phobius"/>
    </source>
</evidence>
<dbReference type="PRINTS" id="PR00344">
    <property type="entry name" value="BCTRLSENSOR"/>
</dbReference>
<keyword evidence="8" id="KW-0472">Membrane</keyword>
<comment type="catalytic activity">
    <reaction evidence="1">
        <text>ATP + protein L-histidine = ADP + protein N-phospho-L-histidine.</text>
        <dbReference type="EC" id="2.7.13.3"/>
    </reaction>
</comment>
<dbReference type="PANTHER" id="PTHR43547:SF2">
    <property type="entry name" value="HYBRID SIGNAL TRANSDUCTION HISTIDINE KINASE C"/>
    <property type="match status" value="1"/>
</dbReference>
<dbReference type="Proteomes" id="UP000315439">
    <property type="component" value="Unassembled WGS sequence"/>
</dbReference>
<keyword evidence="8" id="KW-0812">Transmembrane</keyword>